<evidence type="ECO:0000313" key="3">
    <source>
        <dbReference type="Proteomes" id="UP000663879"/>
    </source>
</evidence>
<keyword evidence="3" id="KW-1185">Reference proteome</keyword>
<keyword evidence="1" id="KW-0472">Membrane</keyword>
<keyword evidence="1" id="KW-0812">Transmembrane</keyword>
<name>A0A814BIX6_9BILA</name>
<keyword evidence="1" id="KW-1133">Transmembrane helix</keyword>
<feature type="transmembrane region" description="Helical" evidence="1">
    <location>
        <begin position="134"/>
        <end position="157"/>
    </location>
</feature>
<comment type="caution">
    <text evidence="2">The sequence shown here is derived from an EMBL/GenBank/DDBJ whole genome shotgun (WGS) entry which is preliminary data.</text>
</comment>
<sequence length="162" mass="18694">MSSDQDLNKYYENFESFSKYNVILSLTGFFSLIESVLQITFCLYSNNFIYFLACVAHGPLFLIASILFLISNCFKSMNAKYNLATWSTRFLTIGLIPLVNTIALHSLYIYECVKTDNQTSFNFEDNSEINLCNYFYFDVAILILSFTSACLNLFFCIPFNLE</sequence>
<proteinExistence type="predicted"/>
<dbReference type="EMBL" id="CAJNOC010002365">
    <property type="protein sequence ID" value="CAF0928979.1"/>
    <property type="molecule type" value="Genomic_DNA"/>
</dbReference>
<accession>A0A814BIX6</accession>
<dbReference type="OrthoDB" id="10414195at2759"/>
<reference evidence="2" key="1">
    <citation type="submission" date="2021-02" db="EMBL/GenBank/DDBJ databases">
        <authorList>
            <person name="Nowell W R."/>
        </authorList>
    </citation>
    <scope>NUCLEOTIDE SEQUENCE</scope>
    <source>
        <strain evidence="2">Ploen Becks lab</strain>
    </source>
</reference>
<dbReference type="Proteomes" id="UP000663879">
    <property type="component" value="Unassembled WGS sequence"/>
</dbReference>
<gene>
    <name evidence="2" type="ORF">OXX778_LOCUS12798</name>
</gene>
<protein>
    <submittedName>
        <fullName evidence="2">Uncharacterized protein</fullName>
    </submittedName>
</protein>
<dbReference type="AlphaFoldDB" id="A0A814BIX6"/>
<feature type="transmembrane region" description="Helical" evidence="1">
    <location>
        <begin position="20"/>
        <end position="41"/>
    </location>
</feature>
<evidence type="ECO:0000256" key="1">
    <source>
        <dbReference type="SAM" id="Phobius"/>
    </source>
</evidence>
<feature type="transmembrane region" description="Helical" evidence="1">
    <location>
        <begin position="47"/>
        <end position="70"/>
    </location>
</feature>
<organism evidence="2 3">
    <name type="scientific">Brachionus calyciflorus</name>
    <dbReference type="NCBI Taxonomy" id="104777"/>
    <lineage>
        <taxon>Eukaryota</taxon>
        <taxon>Metazoa</taxon>
        <taxon>Spiralia</taxon>
        <taxon>Gnathifera</taxon>
        <taxon>Rotifera</taxon>
        <taxon>Eurotatoria</taxon>
        <taxon>Monogononta</taxon>
        <taxon>Pseudotrocha</taxon>
        <taxon>Ploima</taxon>
        <taxon>Brachionidae</taxon>
        <taxon>Brachionus</taxon>
    </lineage>
</organism>
<feature type="transmembrane region" description="Helical" evidence="1">
    <location>
        <begin position="90"/>
        <end position="110"/>
    </location>
</feature>
<evidence type="ECO:0000313" key="2">
    <source>
        <dbReference type="EMBL" id="CAF0928979.1"/>
    </source>
</evidence>